<dbReference type="EMBL" id="BART01030255">
    <property type="protein sequence ID" value="GAH15780.1"/>
    <property type="molecule type" value="Genomic_DNA"/>
</dbReference>
<dbReference type="Pfam" id="PF01041">
    <property type="entry name" value="DegT_DnrJ_EryC1"/>
    <property type="match status" value="1"/>
</dbReference>
<protein>
    <submittedName>
        <fullName evidence="1">Uncharacterized protein</fullName>
    </submittedName>
</protein>
<dbReference type="AlphaFoldDB" id="X1E5V3"/>
<organism evidence="1">
    <name type="scientific">marine sediment metagenome</name>
    <dbReference type="NCBI Taxonomy" id="412755"/>
    <lineage>
        <taxon>unclassified sequences</taxon>
        <taxon>metagenomes</taxon>
        <taxon>ecological metagenomes</taxon>
    </lineage>
</organism>
<evidence type="ECO:0000313" key="1">
    <source>
        <dbReference type="EMBL" id="GAH15780.1"/>
    </source>
</evidence>
<dbReference type="Gene3D" id="3.40.640.10">
    <property type="entry name" value="Type I PLP-dependent aspartate aminotransferase-like (Major domain)"/>
    <property type="match status" value="1"/>
</dbReference>
<dbReference type="InterPro" id="IPR015424">
    <property type="entry name" value="PyrdxlP-dep_Trfase"/>
</dbReference>
<proteinExistence type="predicted"/>
<reference evidence="1" key="1">
    <citation type="journal article" date="2014" name="Front. Microbiol.">
        <title>High frequency of phylogenetically diverse reductive dehalogenase-homologous genes in deep subseafloor sedimentary metagenomes.</title>
        <authorList>
            <person name="Kawai M."/>
            <person name="Futagami T."/>
            <person name="Toyoda A."/>
            <person name="Takaki Y."/>
            <person name="Nishi S."/>
            <person name="Hori S."/>
            <person name="Arai W."/>
            <person name="Tsubouchi T."/>
            <person name="Morono Y."/>
            <person name="Uchiyama I."/>
            <person name="Ito T."/>
            <person name="Fujiyama A."/>
            <person name="Inagaki F."/>
            <person name="Takami H."/>
        </authorList>
    </citation>
    <scope>NUCLEOTIDE SEQUENCE</scope>
    <source>
        <strain evidence="1">Expedition CK06-06</strain>
    </source>
</reference>
<accession>X1E5V3</accession>
<dbReference type="SUPFAM" id="SSF53383">
    <property type="entry name" value="PLP-dependent transferases"/>
    <property type="match status" value="1"/>
</dbReference>
<gene>
    <name evidence="1" type="ORF">S01H4_52878</name>
</gene>
<comment type="caution">
    <text evidence="1">The sequence shown here is derived from an EMBL/GenBank/DDBJ whole genome shotgun (WGS) entry which is preliminary data.</text>
</comment>
<sequence>MSMYEVYEPVRQFEREIAGYCSAKYGVAVSSCSNAIFLWCKYLKVKDVYIPKKTYFSVPCSIIHAGGKVHFKDKEWQGYYQLKPYPIYDSAIRFKKDMYVKNSYYCLSFQYSKQIPIGRGGMILADDYDALKWFKRARCRGSVMTTQTTKITPDESGYLEISRSKLGRSPSPNGY</sequence>
<dbReference type="InterPro" id="IPR000653">
    <property type="entry name" value="DegT/StrS_aminotransferase"/>
</dbReference>
<name>X1E5V3_9ZZZZ</name>
<dbReference type="InterPro" id="IPR015421">
    <property type="entry name" value="PyrdxlP-dep_Trfase_major"/>
</dbReference>